<dbReference type="Proteomes" id="UP001195483">
    <property type="component" value="Unassembled WGS sequence"/>
</dbReference>
<gene>
    <name evidence="1" type="ORF">CHS0354_025629</name>
</gene>
<name>A0AAE0S1B9_9BIVA</name>
<dbReference type="AlphaFoldDB" id="A0AAE0S1B9"/>
<evidence type="ECO:0000313" key="2">
    <source>
        <dbReference type="Proteomes" id="UP001195483"/>
    </source>
</evidence>
<reference evidence="1" key="2">
    <citation type="journal article" date="2021" name="Genome Biol. Evol.">
        <title>Developing a high-quality reference genome for a parasitic bivalve with doubly uniparental inheritance (Bivalvia: Unionida).</title>
        <authorList>
            <person name="Smith C.H."/>
        </authorList>
    </citation>
    <scope>NUCLEOTIDE SEQUENCE</scope>
    <source>
        <strain evidence="1">CHS0354</strain>
        <tissue evidence="1">Mantle</tissue>
    </source>
</reference>
<evidence type="ECO:0000313" key="1">
    <source>
        <dbReference type="EMBL" id="KAK3583496.1"/>
    </source>
</evidence>
<reference evidence="1" key="1">
    <citation type="journal article" date="2021" name="Genome Biol. Evol.">
        <title>A High-Quality Reference Genome for a Parasitic Bivalve with Doubly Uniparental Inheritance (Bivalvia: Unionida).</title>
        <authorList>
            <person name="Smith C.H."/>
        </authorList>
    </citation>
    <scope>NUCLEOTIDE SEQUENCE</scope>
    <source>
        <strain evidence="1">CHS0354</strain>
    </source>
</reference>
<protein>
    <submittedName>
        <fullName evidence="1">Uncharacterized protein</fullName>
    </submittedName>
</protein>
<reference evidence="1" key="3">
    <citation type="submission" date="2023-05" db="EMBL/GenBank/DDBJ databases">
        <authorList>
            <person name="Smith C.H."/>
        </authorList>
    </citation>
    <scope>NUCLEOTIDE SEQUENCE</scope>
    <source>
        <strain evidence="1">CHS0354</strain>
        <tissue evidence="1">Mantle</tissue>
    </source>
</reference>
<sequence length="111" mass="12853">MKLIAAIANPIVASRNLFEKYQQDIDKISKKNKFSKHDSQNLCRNSVSEGLSTQQDERVYLSNKAAELDDQMYQETMDKKEAYQQCVSAWIFEKVNKIRFLTEKTAILRGS</sequence>
<proteinExistence type="predicted"/>
<organism evidence="1 2">
    <name type="scientific">Potamilus streckersoni</name>
    <dbReference type="NCBI Taxonomy" id="2493646"/>
    <lineage>
        <taxon>Eukaryota</taxon>
        <taxon>Metazoa</taxon>
        <taxon>Spiralia</taxon>
        <taxon>Lophotrochozoa</taxon>
        <taxon>Mollusca</taxon>
        <taxon>Bivalvia</taxon>
        <taxon>Autobranchia</taxon>
        <taxon>Heteroconchia</taxon>
        <taxon>Palaeoheterodonta</taxon>
        <taxon>Unionida</taxon>
        <taxon>Unionoidea</taxon>
        <taxon>Unionidae</taxon>
        <taxon>Ambleminae</taxon>
        <taxon>Lampsilini</taxon>
        <taxon>Potamilus</taxon>
    </lineage>
</organism>
<keyword evidence="2" id="KW-1185">Reference proteome</keyword>
<comment type="caution">
    <text evidence="1">The sequence shown here is derived from an EMBL/GenBank/DDBJ whole genome shotgun (WGS) entry which is preliminary data.</text>
</comment>
<accession>A0AAE0S1B9</accession>
<dbReference type="EMBL" id="JAEAOA010001522">
    <property type="protein sequence ID" value="KAK3583496.1"/>
    <property type="molecule type" value="Genomic_DNA"/>
</dbReference>